<dbReference type="PANTHER" id="PTHR37464:SF1">
    <property type="entry name" value="BLL2463 PROTEIN"/>
    <property type="match status" value="1"/>
</dbReference>
<gene>
    <name evidence="2" type="ORF">METZ01_LOCUS225205</name>
</gene>
<dbReference type="SUPFAM" id="SSF53300">
    <property type="entry name" value="vWA-like"/>
    <property type="match status" value="1"/>
</dbReference>
<dbReference type="InterPro" id="IPR029062">
    <property type="entry name" value="Class_I_gatase-like"/>
</dbReference>
<evidence type="ECO:0000259" key="1">
    <source>
        <dbReference type="PROSITE" id="PS50234"/>
    </source>
</evidence>
<reference evidence="2" key="1">
    <citation type="submission" date="2018-05" db="EMBL/GenBank/DDBJ databases">
        <authorList>
            <person name="Lanie J.A."/>
            <person name="Ng W.-L."/>
            <person name="Kazmierczak K.M."/>
            <person name="Andrzejewski T.M."/>
            <person name="Davidsen T.M."/>
            <person name="Wayne K.J."/>
            <person name="Tettelin H."/>
            <person name="Glass J.I."/>
            <person name="Rusch D."/>
            <person name="Podicherti R."/>
            <person name="Tsui H.-C.T."/>
            <person name="Winkler M.E."/>
        </authorList>
    </citation>
    <scope>NUCLEOTIDE SEQUENCE</scope>
</reference>
<evidence type="ECO:0000313" key="2">
    <source>
        <dbReference type="EMBL" id="SVB72351.1"/>
    </source>
</evidence>
<dbReference type="InterPro" id="IPR036465">
    <property type="entry name" value="vWFA_dom_sf"/>
</dbReference>
<accession>A0A382GDV8</accession>
<name>A0A382GDV8_9ZZZZ</name>
<dbReference type="PANTHER" id="PTHR37464">
    <property type="entry name" value="BLL2463 PROTEIN"/>
    <property type="match status" value="1"/>
</dbReference>
<dbReference type="InterPro" id="IPR002035">
    <property type="entry name" value="VWF_A"/>
</dbReference>
<dbReference type="Gene3D" id="3.40.50.410">
    <property type="entry name" value="von Willebrand factor, type A domain"/>
    <property type="match status" value="1"/>
</dbReference>
<dbReference type="SMART" id="SM00327">
    <property type="entry name" value="VWA"/>
    <property type="match status" value="1"/>
</dbReference>
<protein>
    <recommendedName>
        <fullName evidence="1">VWFA domain-containing protein</fullName>
    </recommendedName>
</protein>
<organism evidence="2">
    <name type="scientific">marine metagenome</name>
    <dbReference type="NCBI Taxonomy" id="408172"/>
    <lineage>
        <taxon>unclassified sequences</taxon>
        <taxon>metagenomes</taxon>
        <taxon>ecological metagenomes</taxon>
    </lineage>
</organism>
<feature type="non-terminal residue" evidence="2">
    <location>
        <position position="496"/>
    </location>
</feature>
<dbReference type="CDD" id="cd00198">
    <property type="entry name" value="vWFA"/>
    <property type="match status" value="1"/>
</dbReference>
<feature type="domain" description="VWFA" evidence="1">
    <location>
        <begin position="30"/>
        <end position="174"/>
    </location>
</feature>
<dbReference type="SUPFAM" id="SSF52317">
    <property type="entry name" value="Class I glutamine amidotransferase-like"/>
    <property type="match status" value="1"/>
</dbReference>
<dbReference type="AlphaFoldDB" id="A0A382GDV8"/>
<dbReference type="Pfam" id="PF13519">
    <property type="entry name" value="VWA_2"/>
    <property type="match status" value="1"/>
</dbReference>
<dbReference type="EMBL" id="UINC01054528">
    <property type="protein sequence ID" value="SVB72351.1"/>
    <property type="molecule type" value="Genomic_DNA"/>
</dbReference>
<proteinExistence type="predicted"/>
<dbReference type="PROSITE" id="PS50234">
    <property type="entry name" value="VWFA"/>
    <property type="match status" value="1"/>
</dbReference>
<sequence>MLILMFIALALARPTLKNQFSFAGSRTKTSCVIILDHSYSMSYQDVDGSRFELAKSVAVNVVESLQNGDNVSIILMSNKAEPIFRQLTRDFDQVKSIIRNTNASFQSTSISPALIMAHNLLIESTAPNKEIYLITDLGKNGWQNFGHLSNSSGARVFLLPIGNSVPNNIGIEEVVTSPKLIGVNIPIHLKVGIQNHSKDPVDSTNLKIFIDGKKQSHLATHIGSKERVNLTFKHSFASPGIHTGYLELSPDRLPIDNRRYFAVESYKQLQALCVGNNNLYLSLGLNPERELKPTEEYTILPSNCTENELKNFTFENFDILVLADLPELTDQVKQTIQSFLRLGKTIIIFVANQIDTKNYNSFLEWMPATLLKPTTWDPPTTISDYNLKHPIFEVFQDTSFSTTPKFYQGFQLEPTKNANVLAKFQNQIPFLIERKIGRGNMLLFNVSVTDPSSSDLLVSPKFLPLLQQSVLHGKSLQSTKKRNLLVGQQYITKLEQ</sequence>
<dbReference type="Gene3D" id="3.40.50.880">
    <property type="match status" value="1"/>
</dbReference>